<comment type="caution">
    <text evidence="1">The sequence shown here is derived from an EMBL/GenBank/DDBJ whole genome shotgun (WGS) entry which is preliminary data.</text>
</comment>
<dbReference type="SUPFAM" id="SSF51658">
    <property type="entry name" value="Xylose isomerase-like"/>
    <property type="match status" value="1"/>
</dbReference>
<dbReference type="Gene3D" id="2.60.40.10">
    <property type="entry name" value="Immunoglobulins"/>
    <property type="match status" value="1"/>
</dbReference>
<name>A0A9X3NND3_9ACTN</name>
<dbReference type="InterPro" id="IPR036237">
    <property type="entry name" value="Xyl_isomerase-like_sf"/>
</dbReference>
<dbReference type="PANTHER" id="PTHR12110:SF41">
    <property type="entry name" value="INOSOSE DEHYDRATASE"/>
    <property type="match status" value="1"/>
</dbReference>
<accession>A0A9X3NND3</accession>
<reference evidence="1" key="1">
    <citation type="submission" date="2022-10" db="EMBL/GenBank/DDBJ databases">
        <title>The WGS of Solirubrobacter phytolaccae KCTC 29190.</title>
        <authorList>
            <person name="Jiang Z."/>
        </authorList>
    </citation>
    <scope>NUCLEOTIDE SEQUENCE</scope>
    <source>
        <strain evidence="1">KCTC 29190</strain>
    </source>
</reference>
<evidence type="ECO:0000313" key="1">
    <source>
        <dbReference type="EMBL" id="MDA0184587.1"/>
    </source>
</evidence>
<dbReference type="InterPro" id="IPR050312">
    <property type="entry name" value="IolE/XylAMocC-like"/>
</dbReference>
<keyword evidence="2" id="KW-1185">Reference proteome</keyword>
<dbReference type="Gene3D" id="3.20.20.150">
    <property type="entry name" value="Divalent-metal-dependent TIM barrel enzymes"/>
    <property type="match status" value="1"/>
</dbReference>
<organism evidence="1 2">
    <name type="scientific">Solirubrobacter phytolaccae</name>
    <dbReference type="NCBI Taxonomy" id="1404360"/>
    <lineage>
        <taxon>Bacteria</taxon>
        <taxon>Bacillati</taxon>
        <taxon>Actinomycetota</taxon>
        <taxon>Thermoleophilia</taxon>
        <taxon>Solirubrobacterales</taxon>
        <taxon>Solirubrobacteraceae</taxon>
        <taxon>Solirubrobacter</taxon>
    </lineage>
</organism>
<protein>
    <submittedName>
        <fullName evidence="1">Sugar phosphate isomerase/epimerase</fullName>
    </submittedName>
</protein>
<dbReference type="GO" id="GO:0005975">
    <property type="term" value="P:carbohydrate metabolic process"/>
    <property type="evidence" value="ECO:0007669"/>
    <property type="project" value="UniProtKB-ARBA"/>
</dbReference>
<dbReference type="RefSeq" id="WP_270029043.1">
    <property type="nucleotide sequence ID" value="NZ_JAPDDP010000080.1"/>
</dbReference>
<keyword evidence="1" id="KW-0413">Isomerase</keyword>
<gene>
    <name evidence="1" type="ORF">OJ997_30070</name>
</gene>
<sequence length="549" mass="57318">MGEGLPVGQTGMQMFNFSQYINGDAAQQKTRTEEVFAMLQSKGVRVVEPYSLHGMTATEFRALADKYQLHIVGRHGSALSDANTADNINTGKTLGQQFVGSGGTASPGQGTYAQTLATAAQLNRSGKLSVEAGTGKAYIHNHTAEFETKYEVNGVVKSAWEILMDNTDPRYVMAEVDAGWATDAPVDVVDLLTRYRTRIEMMHVKDLTNIAPAGRSGQPVQLGTGEIDYGRIFAAAKNSNVKWYHYELDPPNAAFPALQTARNSFDAIRGAAAPALYASSPKFNVERTVATAAASTAASVPVKVENLGDAALNITAVSIAAQTGEPTGGNGSTGDFTITSNTCTTGAIPAAVVGQEASSCTVFVRFNPRRAYTTSIARLQFTSNSDAATNSIQLVGTSGQAADPQVVVGGNVTSQLGLDLTGPAALGTFVPGTAADYTSTLLAEVTTTTPDAKLSVLDNSATAAGHLVNGTAVLRSPLKLRATNATQTSAAFTALSETTGTPLDLLSYTAPTTRDRVSIGIQQSIGATETLLRGTYSKTLTFSVSSTTP</sequence>
<dbReference type="EMBL" id="JAPDDP010000080">
    <property type="protein sequence ID" value="MDA0184587.1"/>
    <property type="molecule type" value="Genomic_DNA"/>
</dbReference>
<evidence type="ECO:0000313" key="2">
    <source>
        <dbReference type="Proteomes" id="UP001147653"/>
    </source>
</evidence>
<dbReference type="AlphaFoldDB" id="A0A9X3NND3"/>
<dbReference type="InterPro" id="IPR013783">
    <property type="entry name" value="Ig-like_fold"/>
</dbReference>
<dbReference type="Proteomes" id="UP001147653">
    <property type="component" value="Unassembled WGS sequence"/>
</dbReference>
<dbReference type="PANTHER" id="PTHR12110">
    <property type="entry name" value="HYDROXYPYRUVATE ISOMERASE"/>
    <property type="match status" value="1"/>
</dbReference>
<dbReference type="GO" id="GO:0016853">
    <property type="term" value="F:isomerase activity"/>
    <property type="evidence" value="ECO:0007669"/>
    <property type="project" value="UniProtKB-KW"/>
</dbReference>
<proteinExistence type="predicted"/>